<dbReference type="GO" id="GO:0008893">
    <property type="term" value="F:guanosine-3',5'-bis(diphosphate) 3'-diphosphatase activity"/>
    <property type="evidence" value="ECO:0007669"/>
    <property type="project" value="TreeGrafter"/>
</dbReference>
<dbReference type="SUPFAM" id="SSF55021">
    <property type="entry name" value="ACT-like"/>
    <property type="match status" value="1"/>
</dbReference>
<dbReference type="InterPro" id="IPR006674">
    <property type="entry name" value="HD_domain"/>
</dbReference>
<dbReference type="PROSITE" id="PS51671">
    <property type="entry name" value="ACT"/>
    <property type="match status" value="1"/>
</dbReference>
<dbReference type="InterPro" id="IPR003607">
    <property type="entry name" value="HD/PDEase_dom"/>
</dbReference>
<dbReference type="SMART" id="SM00471">
    <property type="entry name" value="HDc"/>
    <property type="match status" value="1"/>
</dbReference>
<dbReference type="CDD" id="cd00077">
    <property type="entry name" value="HDc"/>
    <property type="match status" value="1"/>
</dbReference>
<dbReference type="GO" id="GO:0016301">
    <property type="term" value="F:kinase activity"/>
    <property type="evidence" value="ECO:0007669"/>
    <property type="project" value="UniProtKB-KW"/>
</dbReference>
<evidence type="ECO:0000259" key="3">
    <source>
        <dbReference type="PROSITE" id="PS51671"/>
    </source>
</evidence>
<proteinExistence type="inferred from homology"/>
<dbReference type="AlphaFoldDB" id="A0A1W1H9U5"/>
<dbReference type="PROSITE" id="PS51831">
    <property type="entry name" value="HD"/>
    <property type="match status" value="1"/>
</dbReference>
<dbReference type="OrthoDB" id="9805041at2"/>
<dbReference type="InterPro" id="IPR033655">
    <property type="entry name" value="TGS_RelA/SpoT"/>
</dbReference>
<dbReference type="GO" id="GO:0015949">
    <property type="term" value="P:nucleobase-containing small molecule interconversion"/>
    <property type="evidence" value="ECO:0007669"/>
    <property type="project" value="UniProtKB-ARBA"/>
</dbReference>
<evidence type="ECO:0000313" key="6">
    <source>
        <dbReference type="EMBL" id="SLM29199.1"/>
    </source>
</evidence>
<dbReference type="Gene3D" id="3.10.20.30">
    <property type="match status" value="1"/>
</dbReference>
<protein>
    <submittedName>
        <fullName evidence="6">GTP pyrophosphokinase</fullName>
        <ecNumber evidence="6">2.7.6.5</ecNumber>
    </submittedName>
</protein>
<dbReference type="RefSeq" id="WP_080805962.1">
    <property type="nucleotide sequence ID" value="NZ_LT828552.1"/>
</dbReference>
<dbReference type="FunFam" id="3.10.20.30:FF:000002">
    <property type="entry name" value="GTP pyrophosphokinase (RelA/SpoT)"/>
    <property type="match status" value="1"/>
</dbReference>
<dbReference type="InterPro" id="IPR004095">
    <property type="entry name" value="TGS"/>
</dbReference>
<dbReference type="Pfam" id="PF04607">
    <property type="entry name" value="RelA_SpoT"/>
    <property type="match status" value="1"/>
</dbReference>
<dbReference type="EMBL" id="FWEV01000082">
    <property type="protein sequence ID" value="SLM29199.1"/>
    <property type="molecule type" value="Genomic_DNA"/>
</dbReference>
<dbReference type="InterPro" id="IPR012676">
    <property type="entry name" value="TGS-like"/>
</dbReference>
<dbReference type="STRING" id="1246637.MTBBW1_1720016"/>
<dbReference type="GO" id="GO:0005886">
    <property type="term" value="C:plasma membrane"/>
    <property type="evidence" value="ECO:0007669"/>
    <property type="project" value="TreeGrafter"/>
</dbReference>
<dbReference type="SMART" id="SM00954">
    <property type="entry name" value="RelA_SpoT"/>
    <property type="match status" value="1"/>
</dbReference>
<accession>A0A1W1H9U5</accession>
<dbReference type="CDD" id="cd05399">
    <property type="entry name" value="NT_Rel-Spo_like"/>
    <property type="match status" value="1"/>
</dbReference>
<dbReference type="PANTHER" id="PTHR21262">
    <property type="entry name" value="GUANOSINE-3',5'-BIS DIPHOSPHATE 3'-PYROPHOSPHOHYDROLASE"/>
    <property type="match status" value="1"/>
</dbReference>
<dbReference type="Pfam" id="PF19296">
    <property type="entry name" value="RelA_AH_RIS"/>
    <property type="match status" value="1"/>
</dbReference>
<organism evidence="6 7">
    <name type="scientific">Desulfamplus magnetovallimortis</name>
    <dbReference type="NCBI Taxonomy" id="1246637"/>
    <lineage>
        <taxon>Bacteria</taxon>
        <taxon>Pseudomonadati</taxon>
        <taxon>Thermodesulfobacteriota</taxon>
        <taxon>Desulfobacteria</taxon>
        <taxon>Desulfobacterales</taxon>
        <taxon>Desulfobacteraceae</taxon>
        <taxon>Desulfamplus</taxon>
    </lineage>
</organism>
<dbReference type="Pfam" id="PF13291">
    <property type="entry name" value="ACT_4"/>
    <property type="match status" value="1"/>
</dbReference>
<dbReference type="CDD" id="cd01668">
    <property type="entry name" value="TGS_RSH"/>
    <property type="match status" value="1"/>
</dbReference>
<evidence type="ECO:0000256" key="1">
    <source>
        <dbReference type="RuleBase" id="RU003847"/>
    </source>
</evidence>
<dbReference type="PANTHER" id="PTHR21262:SF36">
    <property type="entry name" value="BIFUNCTIONAL (P)PPGPP SYNTHASE_HYDROLASE SPOT"/>
    <property type="match status" value="1"/>
</dbReference>
<dbReference type="InterPro" id="IPR002912">
    <property type="entry name" value="ACT_dom"/>
</dbReference>
<dbReference type="Gene3D" id="1.10.3210.10">
    <property type="entry name" value="Hypothetical protein af1432"/>
    <property type="match status" value="1"/>
</dbReference>
<evidence type="ECO:0000259" key="4">
    <source>
        <dbReference type="PROSITE" id="PS51831"/>
    </source>
</evidence>
<dbReference type="InterPro" id="IPR045865">
    <property type="entry name" value="ACT-like_dom_sf"/>
</dbReference>
<dbReference type="GO" id="GO:0015969">
    <property type="term" value="P:guanosine tetraphosphate metabolic process"/>
    <property type="evidence" value="ECO:0007669"/>
    <property type="project" value="InterPro"/>
</dbReference>
<feature type="domain" description="HD" evidence="4">
    <location>
        <begin position="45"/>
        <end position="144"/>
    </location>
</feature>
<dbReference type="FunFam" id="3.30.460.10:FF:000001">
    <property type="entry name" value="GTP pyrophosphokinase RelA"/>
    <property type="match status" value="1"/>
</dbReference>
<comment type="similarity">
    <text evidence="1">Belongs to the relA/spoT family.</text>
</comment>
<dbReference type="InterPro" id="IPR043519">
    <property type="entry name" value="NT_sf"/>
</dbReference>
<dbReference type="Gene3D" id="3.30.460.10">
    <property type="entry name" value="Beta Polymerase, domain 2"/>
    <property type="match status" value="1"/>
</dbReference>
<dbReference type="Gene3D" id="3.30.70.260">
    <property type="match status" value="1"/>
</dbReference>
<dbReference type="Pfam" id="PF02824">
    <property type="entry name" value="TGS"/>
    <property type="match status" value="1"/>
</dbReference>
<feature type="domain" description="ACT" evidence="3">
    <location>
        <begin position="648"/>
        <end position="722"/>
    </location>
</feature>
<dbReference type="FunFam" id="1.10.3210.10:FF:000001">
    <property type="entry name" value="GTP pyrophosphokinase RelA"/>
    <property type="match status" value="1"/>
</dbReference>
<dbReference type="SUPFAM" id="SSF109604">
    <property type="entry name" value="HD-domain/PDEase-like"/>
    <property type="match status" value="1"/>
</dbReference>
<dbReference type="NCBIfam" id="TIGR00691">
    <property type="entry name" value="spoT_relA"/>
    <property type="match status" value="1"/>
</dbReference>
<keyword evidence="7" id="KW-1185">Reference proteome</keyword>
<dbReference type="Pfam" id="PF13328">
    <property type="entry name" value="HD_4"/>
    <property type="match status" value="1"/>
</dbReference>
<dbReference type="InterPro" id="IPR007685">
    <property type="entry name" value="RelA_SpoT"/>
</dbReference>
<dbReference type="InterPro" id="IPR012675">
    <property type="entry name" value="Beta-grasp_dom_sf"/>
</dbReference>
<dbReference type="PROSITE" id="PS51880">
    <property type="entry name" value="TGS"/>
    <property type="match status" value="1"/>
</dbReference>
<evidence type="ECO:0000256" key="2">
    <source>
        <dbReference type="SAM" id="Coils"/>
    </source>
</evidence>
<dbReference type="GO" id="GO:0008728">
    <property type="term" value="F:GTP diphosphokinase activity"/>
    <property type="evidence" value="ECO:0007669"/>
    <property type="project" value="UniProtKB-EC"/>
</dbReference>
<reference evidence="6 7" key="1">
    <citation type="submission" date="2017-03" db="EMBL/GenBank/DDBJ databases">
        <authorList>
            <person name="Afonso C.L."/>
            <person name="Miller P.J."/>
            <person name="Scott M.A."/>
            <person name="Spackman E."/>
            <person name="Goraichik I."/>
            <person name="Dimitrov K.M."/>
            <person name="Suarez D.L."/>
            <person name="Swayne D.E."/>
        </authorList>
    </citation>
    <scope>NUCLEOTIDE SEQUENCE [LARGE SCALE GENOMIC DNA]</scope>
    <source>
        <strain evidence="6">PRJEB14757</strain>
    </source>
</reference>
<dbReference type="InterPro" id="IPR004811">
    <property type="entry name" value="RelA/Spo_fam"/>
</dbReference>
<dbReference type="SUPFAM" id="SSF81271">
    <property type="entry name" value="TGS-like"/>
    <property type="match status" value="1"/>
</dbReference>
<dbReference type="EC" id="2.7.6.5" evidence="6"/>
<feature type="domain" description="TGS" evidence="5">
    <location>
        <begin position="385"/>
        <end position="446"/>
    </location>
</feature>
<dbReference type="CDD" id="cd04876">
    <property type="entry name" value="ACT_RelA-SpoT"/>
    <property type="match status" value="1"/>
</dbReference>
<name>A0A1W1H9U5_9BACT</name>
<comment type="function">
    <text evidence="1">In eubacteria ppGpp (guanosine 3'-diphosphate 5'-diphosphate) is a mediator of the stringent response that coordinates a variety of cellular activities in response to changes in nutritional abundance.</text>
</comment>
<keyword evidence="6" id="KW-0808">Transferase</keyword>
<dbReference type="SUPFAM" id="SSF81301">
    <property type="entry name" value="Nucleotidyltransferase"/>
    <property type="match status" value="1"/>
</dbReference>
<evidence type="ECO:0000313" key="7">
    <source>
        <dbReference type="Proteomes" id="UP000191931"/>
    </source>
</evidence>
<keyword evidence="2" id="KW-0175">Coiled coil</keyword>
<sequence>MVRISEIQDIILEYNPEARLDIVDRAYVYSAQVHDGQVRLSGEPYLSHPLAIAEILANMKLDVESIAAALLHDVIEDTHATREEIEEIFGHNIAHIVAGVTKISKLALSDKSVRQAESLRKMILAMADDIRVILIKLADRLHNMRTLEYHTPEKQIVIARETLDIYSPIAARLGIFWLKQELEDIAFYYTHPEEYETIDNLVNKAREEKEAYVKEVKEALTRKMEQEGISAQIKGRHKQHFSIYQKMLSQNLEFNQVYDIVAFRIILEKKSQCYEAMGIIHDMWKPIHYKFKDYIGVPKPNGYQSLHTTVIGPHGERVEIQLRTKEMDEIAESGIAAHWSYKEGATIDERTGKTFAWLRNLVENQKESTDPDEFLENVRIDLFPDEIYVFTPDGEIKTLPKGATPVDFAYMVHSEVGDQCTGARVNGKIVPLDYKLETGNIVSIITTKNHHPSADWIHFVRTVKARSKIRQWIKARERERALSLGKEMCEKLFRKKNHNFNSMLKSGEIEKVATESFAFKAVDDLIAHVGFGKITPLQILHKAIPDSEKDGEEDKDNPPFHKVAVEKKKAKKNRGDGVVVKGLDDILVKFSRCCSPLPGDDIIGYITQGQGITVHRKGCINTRLMSPERKIDVEWSDAENRIDSYPAKIRTRAVDRHGLLADLATAINKCGANIDNAHTETSNDGIVRSYFTISVKSIDQLHTIMTALRKIKSVKNVKRLVANI</sequence>
<gene>
    <name evidence="6" type="primary">relA</name>
    <name evidence="6" type="ORF">MTBBW1_1720016</name>
</gene>
<evidence type="ECO:0000259" key="5">
    <source>
        <dbReference type="PROSITE" id="PS51880"/>
    </source>
</evidence>
<dbReference type="Proteomes" id="UP000191931">
    <property type="component" value="Unassembled WGS sequence"/>
</dbReference>
<dbReference type="GO" id="GO:0042594">
    <property type="term" value="P:response to starvation"/>
    <property type="evidence" value="ECO:0007669"/>
    <property type="project" value="TreeGrafter"/>
</dbReference>
<feature type="coiled-coil region" evidence="2">
    <location>
        <begin position="195"/>
        <end position="222"/>
    </location>
</feature>
<keyword evidence="6" id="KW-0418">Kinase</keyword>
<dbReference type="InterPro" id="IPR045600">
    <property type="entry name" value="RelA/SpoT_AH_RIS"/>
</dbReference>